<dbReference type="InterPro" id="IPR015943">
    <property type="entry name" value="WD40/YVTN_repeat-like_dom_sf"/>
</dbReference>
<dbReference type="GeneID" id="13885510"/>
<name>H2AT92_KAZAF</name>
<evidence type="ECO:0000256" key="2">
    <source>
        <dbReference type="ARBA" id="ARBA00007306"/>
    </source>
</evidence>
<dbReference type="InterPro" id="IPR011494">
    <property type="entry name" value="HIRA-like_C"/>
</dbReference>
<proteinExistence type="inferred from homology"/>
<dbReference type="RefSeq" id="XP_003956727.1">
    <property type="nucleotide sequence ID" value="XM_003956678.1"/>
</dbReference>
<dbReference type="Proteomes" id="UP000005220">
    <property type="component" value="Chromosome 3"/>
</dbReference>
<dbReference type="Gene3D" id="2.130.10.10">
    <property type="entry name" value="YVTN repeat-like/Quinoprotein amine dehydrogenase"/>
    <property type="match status" value="2"/>
</dbReference>
<keyword evidence="4 10" id="KW-0853">WD repeat</keyword>
<dbReference type="PANTHER" id="PTHR13831">
    <property type="entry name" value="MEMBER OF THE HIR1 FAMILY OF WD-REPEAT PROTEINS"/>
    <property type="match status" value="1"/>
</dbReference>
<dbReference type="GO" id="GO:0000785">
    <property type="term" value="C:chromatin"/>
    <property type="evidence" value="ECO:0007669"/>
    <property type="project" value="TreeGrafter"/>
</dbReference>
<dbReference type="InParanoid" id="H2AT92"/>
<comment type="function">
    <text evidence="10">Required for replication-independent chromatin assembly and for the periodic repression of histone gene transcription during the cell cycle.</text>
</comment>
<dbReference type="InterPro" id="IPR031120">
    <property type="entry name" value="HIR1-like"/>
</dbReference>
<dbReference type="GO" id="GO:0000122">
    <property type="term" value="P:negative regulation of transcription by RNA polymerase II"/>
    <property type="evidence" value="ECO:0007669"/>
    <property type="project" value="EnsemblFungi"/>
</dbReference>
<dbReference type="GO" id="GO:0005829">
    <property type="term" value="C:cytosol"/>
    <property type="evidence" value="ECO:0007669"/>
    <property type="project" value="EnsemblFungi"/>
</dbReference>
<dbReference type="GO" id="GO:0006334">
    <property type="term" value="P:nucleosome assembly"/>
    <property type="evidence" value="ECO:0007669"/>
    <property type="project" value="EnsemblFungi"/>
</dbReference>
<keyword evidence="5 10" id="KW-0677">Repeat</keyword>
<dbReference type="eggNOG" id="KOG0973">
    <property type="taxonomic scope" value="Eukaryota"/>
</dbReference>
<evidence type="ECO:0000259" key="12">
    <source>
        <dbReference type="Pfam" id="PF07569"/>
    </source>
</evidence>
<evidence type="ECO:0000256" key="9">
    <source>
        <dbReference type="ARBA" id="ARBA00023242"/>
    </source>
</evidence>
<feature type="domain" description="Protein HIRA-like C-terminal" evidence="12">
    <location>
        <begin position="581"/>
        <end position="823"/>
    </location>
</feature>
<dbReference type="SUPFAM" id="SSF50978">
    <property type="entry name" value="WD40 repeat-like"/>
    <property type="match status" value="1"/>
</dbReference>
<dbReference type="GO" id="GO:0000417">
    <property type="term" value="C:HIR complex"/>
    <property type="evidence" value="ECO:0007669"/>
    <property type="project" value="EnsemblFungi"/>
</dbReference>
<dbReference type="GO" id="GO:0140673">
    <property type="term" value="P:transcription elongation-coupled chromatin remodeling"/>
    <property type="evidence" value="ECO:0007669"/>
    <property type="project" value="EnsemblFungi"/>
</dbReference>
<keyword evidence="3 10" id="KW-0678">Repressor</keyword>
<evidence type="ECO:0000256" key="4">
    <source>
        <dbReference type="ARBA" id="ARBA00022574"/>
    </source>
</evidence>
<comment type="similarity">
    <text evidence="2 10">Belongs to the WD repeat HIR1 family.</text>
</comment>
<keyword evidence="6 10" id="KW-0156">Chromatin regulator</keyword>
<dbReference type="KEGG" id="kaf:KAFR_0C06010"/>
<evidence type="ECO:0000256" key="8">
    <source>
        <dbReference type="ARBA" id="ARBA00023163"/>
    </source>
</evidence>
<keyword evidence="7 10" id="KW-0805">Transcription regulation</keyword>
<feature type="compositionally biased region" description="Basic and acidic residues" evidence="11">
    <location>
        <begin position="378"/>
        <end position="394"/>
    </location>
</feature>
<reference evidence="13 14" key="1">
    <citation type="journal article" date="2011" name="Proc. Natl. Acad. Sci. U.S.A.">
        <title>Evolutionary erosion of yeast sex chromosomes by mating-type switching accidents.</title>
        <authorList>
            <person name="Gordon J.L."/>
            <person name="Armisen D."/>
            <person name="Proux-Wera E."/>
            <person name="Oheigeartaigh S.S."/>
            <person name="Byrne K.P."/>
            <person name="Wolfe K.H."/>
        </authorList>
    </citation>
    <scope>NUCLEOTIDE SEQUENCE [LARGE SCALE GENOMIC DNA]</scope>
    <source>
        <strain evidence="14">ATCC 22294 / BCRC 22015 / CBS 2517 / CECT 1963 / NBRC 1671 / NRRL Y-8276</strain>
    </source>
</reference>
<evidence type="ECO:0000256" key="6">
    <source>
        <dbReference type="ARBA" id="ARBA00022853"/>
    </source>
</evidence>
<dbReference type="Pfam" id="PF07569">
    <property type="entry name" value="Hira"/>
    <property type="match status" value="1"/>
</dbReference>
<dbReference type="HOGENOM" id="CLU_004372_1_0_1"/>
<dbReference type="InterPro" id="IPR036322">
    <property type="entry name" value="WD40_repeat_dom_sf"/>
</dbReference>
<dbReference type="OrthoDB" id="1741719at2759"/>
<sequence>MRLLKYPIDQTTHRLNALTVANNELILLSSDGHVMVWSQQQLVDTAFDKVSVQDLTISAEFPAELPTGETAFFILALNNYLFVGSEHQVIRHHNWKNDAASTIERHTLFECKSPSTITDIKLDKVKNVLFVLCSNPNLILLLDAITGDKLNEIKLDKNTTPFVCITDPSSERFTILCSDRSVLIYQFNEKGSYKQIHRLNQFVQVYPLHYKLTMSPQANTLPIINSVKGTSSAAIPATVLLDTNDSYKIANTIVSPSSNLSKVVVYSPVMYEKTNNKKGTKSRYNLLATSGSKDGTVLVWNSKRMKPLFNAVQVSDTPINDMVWSSDGLTLFAISDDGILYTFAFQPTDLGEILPTNEIIELQKQNKLLPPLPEVSGEEEKKVRSQVKIERKEPITLSPTKPDKDQKNLSKKSTKRKSSNQLQATSIPPAVQVKKVQGNGMEFSPPSYNVPKDLKRKPKEESPSDNIPKKLKRELEPMDFLDTGLFLPNASFSRVRLATPKIRLTFNYIPPSTPKLKFDVKNGTGNEQKPTIVTLTSKLDYEENKLFQNFIPKFITMCTAGEFFWACCTDDGTIYVYSDSGKRIVPPLILGVPISFLEACSKYLLCVTSLGEMYCWDIKSAKLKFPINNIYPLLNPSLRYSDDILTRAENITMCAITKNGIPLVTLSNGDGYIFDEDMETWLLVSDSWWAYGSQYWDMNNVANGSLNQGKANNFWNSDDVQTLVMDVKSNPQSILNFMERKTNDELNRKGRIKNLQRFARTILIKEGFENMEEIVTLSHLENRILVSLKLEENEEFSKLLIVYCIRLSELGYTDRLDDVLQWLYNDGDLETSKLGGKTRKELMKDVLLACANIRHVQRVTSNYATVLGIVQDKL</sequence>
<accession>H2AT92</accession>
<dbReference type="GO" id="GO:0005634">
    <property type="term" value="C:nucleus"/>
    <property type="evidence" value="ECO:0007669"/>
    <property type="project" value="UniProtKB-SubCell"/>
</dbReference>
<dbReference type="GO" id="GO:0031491">
    <property type="term" value="F:nucleosome binding"/>
    <property type="evidence" value="ECO:0007669"/>
    <property type="project" value="EnsemblFungi"/>
</dbReference>
<evidence type="ECO:0000313" key="13">
    <source>
        <dbReference type="EMBL" id="CCF57592.1"/>
    </source>
</evidence>
<protein>
    <recommendedName>
        <fullName evidence="10">Protein HIR</fullName>
    </recommendedName>
</protein>
<keyword evidence="14" id="KW-1185">Reference proteome</keyword>
<dbReference type="SUPFAM" id="SSF101908">
    <property type="entry name" value="Putative isomerase YbhE"/>
    <property type="match status" value="1"/>
</dbReference>
<comment type="subcellular location">
    <subcellularLocation>
        <location evidence="1 10">Nucleus</location>
    </subcellularLocation>
</comment>
<feature type="compositionally biased region" description="Basic residues" evidence="11">
    <location>
        <begin position="409"/>
        <end position="418"/>
    </location>
</feature>
<dbReference type="EMBL" id="HE650823">
    <property type="protein sequence ID" value="CCF57592.1"/>
    <property type="molecule type" value="Genomic_DNA"/>
</dbReference>
<feature type="region of interest" description="Disordered" evidence="11">
    <location>
        <begin position="371"/>
        <end position="470"/>
    </location>
</feature>
<dbReference type="GO" id="GO:0003714">
    <property type="term" value="F:transcription corepressor activity"/>
    <property type="evidence" value="ECO:0007669"/>
    <property type="project" value="EnsemblFungi"/>
</dbReference>
<organism evidence="13 14">
    <name type="scientific">Kazachstania africana (strain ATCC 22294 / BCRC 22015 / CBS 2517 / CECT 1963 / NBRC 1671 / NRRL Y-8276)</name>
    <name type="common">Yeast</name>
    <name type="synonym">Kluyveromyces africanus</name>
    <dbReference type="NCBI Taxonomy" id="1071382"/>
    <lineage>
        <taxon>Eukaryota</taxon>
        <taxon>Fungi</taxon>
        <taxon>Dikarya</taxon>
        <taxon>Ascomycota</taxon>
        <taxon>Saccharomycotina</taxon>
        <taxon>Saccharomycetes</taxon>
        <taxon>Saccharomycetales</taxon>
        <taxon>Saccharomycetaceae</taxon>
        <taxon>Kazachstania</taxon>
    </lineage>
</organism>
<keyword evidence="9 10" id="KW-0539">Nucleus</keyword>
<evidence type="ECO:0000256" key="5">
    <source>
        <dbReference type="ARBA" id="ARBA00022737"/>
    </source>
</evidence>
<evidence type="ECO:0000256" key="10">
    <source>
        <dbReference type="RuleBase" id="RU364014"/>
    </source>
</evidence>
<dbReference type="PANTHER" id="PTHR13831:SF1">
    <property type="entry name" value="PROTEIN HIR2"/>
    <property type="match status" value="1"/>
</dbReference>
<keyword evidence="8 10" id="KW-0804">Transcription</keyword>
<dbReference type="AlphaFoldDB" id="H2AT92"/>
<evidence type="ECO:0000313" key="14">
    <source>
        <dbReference type="Proteomes" id="UP000005220"/>
    </source>
</evidence>
<evidence type="ECO:0000256" key="1">
    <source>
        <dbReference type="ARBA" id="ARBA00004123"/>
    </source>
</evidence>
<dbReference type="GO" id="GO:1905268">
    <property type="term" value="P:negative regulation of chromatin organization"/>
    <property type="evidence" value="ECO:0007669"/>
    <property type="project" value="EnsemblFungi"/>
</dbReference>
<dbReference type="FunCoup" id="H2AT92">
    <property type="interactions" value="522"/>
</dbReference>
<evidence type="ECO:0000256" key="11">
    <source>
        <dbReference type="SAM" id="MobiDB-lite"/>
    </source>
</evidence>
<evidence type="ECO:0000256" key="3">
    <source>
        <dbReference type="ARBA" id="ARBA00022491"/>
    </source>
</evidence>
<gene>
    <name evidence="13" type="primary">KAFR0C06010</name>
    <name evidence="13" type="ORF">KAFR_0C06010</name>
</gene>
<dbReference type="GO" id="GO:0003677">
    <property type="term" value="F:DNA binding"/>
    <property type="evidence" value="ECO:0007669"/>
    <property type="project" value="EnsemblFungi"/>
</dbReference>
<dbReference type="GO" id="GO:0016480">
    <property type="term" value="P:negative regulation of transcription by RNA polymerase III"/>
    <property type="evidence" value="ECO:0007669"/>
    <property type="project" value="EnsemblFungi"/>
</dbReference>
<dbReference type="STRING" id="1071382.H2AT92"/>
<evidence type="ECO:0000256" key="7">
    <source>
        <dbReference type="ARBA" id="ARBA00023015"/>
    </source>
</evidence>